<dbReference type="RefSeq" id="XP_050467188.1">
    <property type="nucleotide sequence ID" value="XM_050611134.1"/>
</dbReference>
<evidence type="ECO:0000256" key="1">
    <source>
        <dbReference type="SAM" id="MobiDB-lite"/>
    </source>
</evidence>
<sequence>MATQTLNVHPIDQNPKHFQPWHCPSSVVCAEVLNAPDDGDYYWDEGEDATVPEADKSGGQMGELGVVSGEWRREKEEA</sequence>
<protein>
    <submittedName>
        <fullName evidence="2">Uncharacterized protein</fullName>
    </submittedName>
</protein>
<organism evidence="2 3">
    <name type="scientific">Emericella nidulans (strain FGSC A4 / ATCC 38163 / CBS 112.46 / NRRL 194 / M139)</name>
    <name type="common">Aspergillus nidulans</name>
    <dbReference type="NCBI Taxonomy" id="227321"/>
    <lineage>
        <taxon>Eukaryota</taxon>
        <taxon>Fungi</taxon>
        <taxon>Dikarya</taxon>
        <taxon>Ascomycota</taxon>
        <taxon>Pezizomycotina</taxon>
        <taxon>Eurotiomycetes</taxon>
        <taxon>Eurotiomycetidae</taxon>
        <taxon>Eurotiales</taxon>
        <taxon>Aspergillaceae</taxon>
        <taxon>Aspergillus</taxon>
        <taxon>Aspergillus subgen. Nidulantes</taxon>
    </lineage>
</organism>
<reference evidence="3" key="1">
    <citation type="journal article" date="2005" name="Nature">
        <title>Sequencing of Aspergillus nidulans and comparative analysis with A. fumigatus and A. oryzae.</title>
        <authorList>
            <person name="Galagan J.E."/>
            <person name="Calvo S.E."/>
            <person name="Cuomo C."/>
            <person name="Ma L.J."/>
            <person name="Wortman J.R."/>
            <person name="Batzoglou S."/>
            <person name="Lee S.I."/>
            <person name="Basturkmen M."/>
            <person name="Spevak C.C."/>
            <person name="Clutterbuck J."/>
            <person name="Kapitonov V."/>
            <person name="Jurka J."/>
            <person name="Scazzocchio C."/>
            <person name="Farman M."/>
            <person name="Butler J."/>
            <person name="Purcell S."/>
            <person name="Harris S."/>
            <person name="Braus G.H."/>
            <person name="Draht O."/>
            <person name="Busch S."/>
            <person name="D'Enfert C."/>
            <person name="Bouchier C."/>
            <person name="Goldman G.H."/>
            <person name="Bell-Pedersen D."/>
            <person name="Griffiths-Jones S."/>
            <person name="Doonan J.H."/>
            <person name="Yu J."/>
            <person name="Vienken K."/>
            <person name="Pain A."/>
            <person name="Freitag M."/>
            <person name="Selker E.U."/>
            <person name="Archer D.B."/>
            <person name="Penalva M.A."/>
            <person name="Oakley B.R."/>
            <person name="Momany M."/>
            <person name="Tanaka T."/>
            <person name="Kumagai T."/>
            <person name="Asai K."/>
            <person name="Machida M."/>
            <person name="Nierman W.C."/>
            <person name="Denning D.W."/>
            <person name="Caddick M."/>
            <person name="Hynes M."/>
            <person name="Paoletti M."/>
            <person name="Fischer R."/>
            <person name="Miller B."/>
            <person name="Dyer P."/>
            <person name="Sachs M.S."/>
            <person name="Osmani S.A."/>
            <person name="Birren B.W."/>
        </authorList>
    </citation>
    <scope>NUCLEOTIDE SEQUENCE [LARGE SCALE GENOMIC DNA]</scope>
    <source>
        <strain evidence="3">FGSC A4 / ATCC 38163 / CBS 112.46 / NRRL 194 / M139</strain>
    </source>
</reference>
<dbReference type="Proteomes" id="UP000000560">
    <property type="component" value="Chromosome I"/>
</dbReference>
<dbReference type="HOGENOM" id="CLU_2622019_0_0_1"/>
<dbReference type="AlphaFoldDB" id="C8V2Q6"/>
<feature type="region of interest" description="Disordered" evidence="1">
    <location>
        <begin position="43"/>
        <end position="78"/>
    </location>
</feature>
<dbReference type="InParanoid" id="C8V2Q6"/>
<accession>C8V2Q6</accession>
<name>C8V2Q6_EMENI</name>
<reference evidence="3" key="2">
    <citation type="journal article" date="2009" name="Fungal Genet. Biol.">
        <title>The 2008 update of the Aspergillus nidulans genome annotation: a community effort.</title>
        <authorList>
            <person name="Wortman J.R."/>
            <person name="Gilsenan J.M."/>
            <person name="Joardar V."/>
            <person name="Deegan J."/>
            <person name="Clutterbuck J."/>
            <person name="Andersen M.R."/>
            <person name="Archer D."/>
            <person name="Bencina M."/>
            <person name="Braus G."/>
            <person name="Coutinho P."/>
            <person name="von Dohren H."/>
            <person name="Doonan J."/>
            <person name="Driessen A.J."/>
            <person name="Durek P."/>
            <person name="Espeso E."/>
            <person name="Fekete E."/>
            <person name="Flipphi M."/>
            <person name="Estrada C.G."/>
            <person name="Geysens S."/>
            <person name="Goldman G."/>
            <person name="de Groot P.W."/>
            <person name="Hansen K."/>
            <person name="Harris S.D."/>
            <person name="Heinekamp T."/>
            <person name="Helmstaedt K."/>
            <person name="Henrissat B."/>
            <person name="Hofmann G."/>
            <person name="Homan T."/>
            <person name="Horio T."/>
            <person name="Horiuchi H."/>
            <person name="James S."/>
            <person name="Jones M."/>
            <person name="Karaffa L."/>
            <person name="Karanyi Z."/>
            <person name="Kato M."/>
            <person name="Keller N."/>
            <person name="Kelly D.E."/>
            <person name="Kiel J.A."/>
            <person name="Kim J.M."/>
            <person name="van der Klei I.J."/>
            <person name="Klis F.M."/>
            <person name="Kovalchuk A."/>
            <person name="Krasevec N."/>
            <person name="Kubicek C.P."/>
            <person name="Liu B."/>
            <person name="Maccabe A."/>
            <person name="Meyer V."/>
            <person name="Mirabito P."/>
            <person name="Miskei M."/>
            <person name="Mos M."/>
            <person name="Mullins J."/>
            <person name="Nelson D.R."/>
            <person name="Nielsen J."/>
            <person name="Oakley B.R."/>
            <person name="Osmani S.A."/>
            <person name="Pakula T."/>
            <person name="Paszewski A."/>
            <person name="Paulsen I."/>
            <person name="Pilsyk S."/>
            <person name="Pocsi I."/>
            <person name="Punt P.J."/>
            <person name="Ram A.F."/>
            <person name="Ren Q."/>
            <person name="Robellet X."/>
            <person name="Robson G."/>
            <person name="Seiboth B."/>
            <person name="van Solingen P."/>
            <person name="Specht T."/>
            <person name="Sun J."/>
            <person name="Taheri-Talesh N."/>
            <person name="Takeshita N."/>
            <person name="Ussery D."/>
            <person name="vanKuyk P.A."/>
            <person name="Visser H."/>
            <person name="van de Vondervoort P.J."/>
            <person name="de Vries R.P."/>
            <person name="Walton J."/>
            <person name="Xiang X."/>
            <person name="Xiong Y."/>
            <person name="Zeng A.P."/>
            <person name="Brandt B.W."/>
            <person name="Cornell M.J."/>
            <person name="van den Hondel C.A."/>
            <person name="Visser J."/>
            <person name="Oliver S.G."/>
            <person name="Turner G."/>
        </authorList>
    </citation>
    <scope>GENOME REANNOTATION</scope>
    <source>
        <strain evidence="3">FGSC A4 / ATCC 38163 / CBS 112.46 / NRRL 194 / M139</strain>
    </source>
</reference>
<dbReference type="GeneID" id="74897104"/>
<dbReference type="KEGG" id="ani:ANIA_11532"/>
<keyword evidence="3" id="KW-1185">Reference proteome</keyword>
<dbReference type="EMBL" id="BN001301">
    <property type="protein sequence ID" value="CBF71648.1"/>
    <property type="molecule type" value="Genomic_DNA"/>
</dbReference>
<proteinExistence type="predicted"/>
<evidence type="ECO:0000313" key="2">
    <source>
        <dbReference type="EMBL" id="CBF71648.1"/>
    </source>
</evidence>
<evidence type="ECO:0000313" key="3">
    <source>
        <dbReference type="Proteomes" id="UP000000560"/>
    </source>
</evidence>
<gene>
    <name evidence="2" type="ORF">ANIA_11532</name>
</gene>